<evidence type="ECO:0000313" key="3">
    <source>
        <dbReference type="EMBL" id="GAA4007019.1"/>
    </source>
</evidence>
<organism evidence="3 4">
    <name type="scientific">Sphingomonas humi</name>
    <dbReference type="NCBI Taxonomy" id="335630"/>
    <lineage>
        <taxon>Bacteria</taxon>
        <taxon>Pseudomonadati</taxon>
        <taxon>Pseudomonadota</taxon>
        <taxon>Alphaproteobacteria</taxon>
        <taxon>Sphingomonadales</taxon>
        <taxon>Sphingomonadaceae</taxon>
        <taxon>Sphingomonas</taxon>
    </lineage>
</organism>
<proteinExistence type="predicted"/>
<evidence type="ECO:0000256" key="1">
    <source>
        <dbReference type="SAM" id="Phobius"/>
    </source>
</evidence>
<keyword evidence="1" id="KW-0472">Membrane</keyword>
<feature type="transmembrane region" description="Helical" evidence="1">
    <location>
        <begin position="36"/>
        <end position="56"/>
    </location>
</feature>
<comment type="caution">
    <text evidence="3">The sequence shown here is derived from an EMBL/GenBank/DDBJ whole genome shotgun (WGS) entry which is preliminary data.</text>
</comment>
<keyword evidence="4" id="KW-1185">Reference proteome</keyword>
<evidence type="ECO:0000259" key="2">
    <source>
        <dbReference type="Pfam" id="PF09990"/>
    </source>
</evidence>
<gene>
    <name evidence="3" type="ORF">GCM10022211_20090</name>
</gene>
<reference evidence="4" key="1">
    <citation type="journal article" date="2019" name="Int. J. Syst. Evol. Microbiol.">
        <title>The Global Catalogue of Microorganisms (GCM) 10K type strain sequencing project: providing services to taxonomists for standard genome sequencing and annotation.</title>
        <authorList>
            <consortium name="The Broad Institute Genomics Platform"/>
            <consortium name="The Broad Institute Genome Sequencing Center for Infectious Disease"/>
            <person name="Wu L."/>
            <person name="Ma J."/>
        </authorList>
    </citation>
    <scope>NUCLEOTIDE SEQUENCE [LARGE SCALE GENOMIC DNA]</scope>
    <source>
        <strain evidence="4">JCM 16603</strain>
    </source>
</reference>
<keyword evidence="1" id="KW-1133">Transmembrane helix</keyword>
<dbReference type="Pfam" id="PF09990">
    <property type="entry name" value="DUF2231"/>
    <property type="match status" value="1"/>
</dbReference>
<name>A0ABP7S5J1_9SPHN</name>
<protein>
    <submittedName>
        <fullName evidence="3">DUF2231 domain-containing protein</fullName>
    </submittedName>
</protein>
<dbReference type="InterPro" id="IPR019251">
    <property type="entry name" value="DUF2231_TM"/>
</dbReference>
<keyword evidence="1" id="KW-0812">Transmembrane</keyword>
<dbReference type="Proteomes" id="UP001501310">
    <property type="component" value="Unassembled WGS sequence"/>
</dbReference>
<accession>A0ABP7S5J1</accession>
<evidence type="ECO:0000313" key="4">
    <source>
        <dbReference type="Proteomes" id="UP001501310"/>
    </source>
</evidence>
<feature type="domain" description="DUF2231" evidence="2">
    <location>
        <begin position="2"/>
        <end position="126"/>
    </location>
</feature>
<sequence length="134" mass="14314">MHVLLSPYATTCFVGALLTDIAYSRSANIQWANFSAWLLVAGLVFCGLSILVALLGHFSHRGAPGNKTLGIAHGVISISIFIVELFNSFVHARDGWTSVVPTGLTLSVIAVILIAINGFVGLRLERDPAVRIGR</sequence>
<feature type="transmembrane region" description="Helical" evidence="1">
    <location>
        <begin position="68"/>
        <end position="90"/>
    </location>
</feature>
<dbReference type="EMBL" id="BAAAZD010000002">
    <property type="protein sequence ID" value="GAA4007019.1"/>
    <property type="molecule type" value="Genomic_DNA"/>
</dbReference>
<feature type="transmembrane region" description="Helical" evidence="1">
    <location>
        <begin position="102"/>
        <end position="124"/>
    </location>
</feature>